<evidence type="ECO:0000313" key="2">
    <source>
        <dbReference type="EMBL" id="SEV97763.1"/>
    </source>
</evidence>
<name>A0A1I0N9J5_9EURY</name>
<keyword evidence="1" id="KW-1133">Transmembrane helix</keyword>
<dbReference type="OrthoDB" id="238714at2157"/>
<protein>
    <submittedName>
        <fullName evidence="2">Uncharacterized protein</fullName>
    </submittedName>
</protein>
<dbReference type="Proteomes" id="UP000198518">
    <property type="component" value="Unassembled WGS sequence"/>
</dbReference>
<dbReference type="Pfam" id="PF23922">
    <property type="entry name" value="DUF7261"/>
    <property type="match status" value="1"/>
</dbReference>
<keyword evidence="3" id="KW-1185">Reference proteome</keyword>
<dbReference type="InterPro" id="IPR055685">
    <property type="entry name" value="DUF7261"/>
</dbReference>
<dbReference type="EMBL" id="FOJA01000001">
    <property type="protein sequence ID" value="SEV97763.1"/>
    <property type="molecule type" value="Genomic_DNA"/>
</dbReference>
<keyword evidence="1" id="KW-0812">Transmembrane</keyword>
<evidence type="ECO:0000313" key="3">
    <source>
        <dbReference type="Proteomes" id="UP000198518"/>
    </source>
</evidence>
<dbReference type="STRING" id="355548.SAMN04487945_0697"/>
<feature type="transmembrane region" description="Helical" evidence="1">
    <location>
        <begin position="12"/>
        <end position="38"/>
    </location>
</feature>
<dbReference type="AlphaFoldDB" id="A0A1I0N9J5"/>
<proteinExistence type="predicted"/>
<evidence type="ECO:0000256" key="1">
    <source>
        <dbReference type="SAM" id="Phobius"/>
    </source>
</evidence>
<sequence>MPQGDDRDGDRGQMLLVAALGLAVAFVALALVLNAVVFTENLATRNPDAADDALAFEGAVTEGVGGLLAETNRHNDTDYATLDDALRAGVVAWDANASRLTAADGTVTAVELRAATNGTRIVQETAGAFTADDGATAWMVAGDVSGVRRFVVVADPASTSPVSVNVSDGDGDYWRVDVADDGSGDATVTVTENGSTVTIPHDDATVAVDLTEGTVNGSDAGVTFAAGVDAPFDVTVSDGDRATGRYQLFVDRELGAFATDAPTTRPAIYRATVDVTVHRSSVTYESPVALAPEDAPGNDTLTQ</sequence>
<organism evidence="2 3">
    <name type="scientific">Halobacterium jilantaiense</name>
    <dbReference type="NCBI Taxonomy" id="355548"/>
    <lineage>
        <taxon>Archaea</taxon>
        <taxon>Methanobacteriati</taxon>
        <taxon>Methanobacteriota</taxon>
        <taxon>Stenosarchaea group</taxon>
        <taxon>Halobacteria</taxon>
        <taxon>Halobacteriales</taxon>
        <taxon>Halobacteriaceae</taxon>
        <taxon>Halobacterium</taxon>
    </lineage>
</organism>
<reference evidence="2 3" key="1">
    <citation type="submission" date="2016-10" db="EMBL/GenBank/DDBJ databases">
        <authorList>
            <person name="de Groot N.N."/>
        </authorList>
    </citation>
    <scope>NUCLEOTIDE SEQUENCE [LARGE SCALE GENOMIC DNA]</scope>
    <source>
        <strain evidence="2 3">CGMCC 1.5337</strain>
    </source>
</reference>
<dbReference type="RefSeq" id="WP_089668000.1">
    <property type="nucleotide sequence ID" value="NZ_FOJA01000001.1"/>
</dbReference>
<accession>A0A1I0N9J5</accession>
<gene>
    <name evidence="2" type="ORF">SAMN04487945_0697</name>
</gene>
<keyword evidence="1" id="KW-0472">Membrane</keyword>